<dbReference type="PANTHER" id="PTHR48075:SF5">
    <property type="entry name" value="3-HYDROXYBUTYRYL-COA DEHYDROGENASE"/>
    <property type="match status" value="1"/>
</dbReference>
<dbReference type="GO" id="GO:0006631">
    <property type="term" value="P:fatty acid metabolic process"/>
    <property type="evidence" value="ECO:0007669"/>
    <property type="project" value="InterPro"/>
</dbReference>
<dbReference type="SUPFAM" id="SSF51735">
    <property type="entry name" value="NAD(P)-binding Rossmann-fold domains"/>
    <property type="match status" value="1"/>
</dbReference>
<keyword evidence="1" id="KW-0560">Oxidoreductase</keyword>
<evidence type="ECO:0000256" key="1">
    <source>
        <dbReference type="ARBA" id="ARBA00023002"/>
    </source>
</evidence>
<dbReference type="InterPro" id="IPR006108">
    <property type="entry name" value="3HC_DH_C"/>
</dbReference>
<dbReference type="EMBL" id="AUZY01000753">
    <property type="protein sequence ID" value="EQD77514.1"/>
    <property type="molecule type" value="Genomic_DNA"/>
</dbReference>
<evidence type="ECO:0000313" key="4">
    <source>
        <dbReference type="EMBL" id="EQD77514.1"/>
    </source>
</evidence>
<evidence type="ECO:0000259" key="3">
    <source>
        <dbReference type="Pfam" id="PF02737"/>
    </source>
</evidence>
<dbReference type="InterPro" id="IPR013328">
    <property type="entry name" value="6PGD_dom2"/>
</dbReference>
<dbReference type="InterPro" id="IPR036291">
    <property type="entry name" value="NAD(P)-bd_dom_sf"/>
</dbReference>
<dbReference type="PANTHER" id="PTHR48075">
    <property type="entry name" value="3-HYDROXYACYL-COA DEHYDROGENASE FAMILY PROTEIN"/>
    <property type="match status" value="1"/>
</dbReference>
<dbReference type="SUPFAM" id="SSF48179">
    <property type="entry name" value="6-phosphogluconate dehydrogenase C-terminal domain-like"/>
    <property type="match status" value="1"/>
</dbReference>
<sequence length="282" mass="30292">MFVVGAGIMGSGIAAECALRGYFVTLEDTTEAFAERGRANALRALEHQVRKGHLSAADATVAAARIDPAIGMRRIGSADIIVEAAPENLALKREIFREIEAGAAPDALLGSNTSSLPITSIGQDLRDPGRLVGIHFFNPVLQMALVEIIPGLRSRPEEVARAREFAIALGKTVVLSKDTPGFVTTRALAVLVNEAAWMLYEGVATAEDIDTAYVLGFHHPMGPFALIDLVGIDTAVSILDVLWEGYRDPKYRVCPLLKSMVAAGRLGRKTGEGFFRYPAPEH</sequence>
<dbReference type="PIRSF" id="PIRSF000105">
    <property type="entry name" value="HCDH"/>
    <property type="match status" value="1"/>
</dbReference>
<dbReference type="InterPro" id="IPR008927">
    <property type="entry name" value="6-PGluconate_DH-like_C_sf"/>
</dbReference>
<dbReference type="Pfam" id="PF02737">
    <property type="entry name" value="3HCDH_N"/>
    <property type="match status" value="1"/>
</dbReference>
<dbReference type="GO" id="GO:0070403">
    <property type="term" value="F:NAD+ binding"/>
    <property type="evidence" value="ECO:0007669"/>
    <property type="project" value="InterPro"/>
</dbReference>
<dbReference type="Gene3D" id="1.10.1040.10">
    <property type="entry name" value="N-(1-d-carboxylethyl)-l-norvaline Dehydrogenase, domain 2"/>
    <property type="match status" value="1"/>
</dbReference>
<organism evidence="4">
    <name type="scientific">mine drainage metagenome</name>
    <dbReference type="NCBI Taxonomy" id="410659"/>
    <lineage>
        <taxon>unclassified sequences</taxon>
        <taxon>metagenomes</taxon>
        <taxon>ecological metagenomes</taxon>
    </lineage>
</organism>
<feature type="domain" description="3-hydroxyacyl-CoA dehydrogenase C-terminal" evidence="2">
    <location>
        <begin position="181"/>
        <end position="277"/>
    </location>
</feature>
<dbReference type="Pfam" id="PF00725">
    <property type="entry name" value="3HCDH"/>
    <property type="match status" value="1"/>
</dbReference>
<dbReference type="InterPro" id="IPR006176">
    <property type="entry name" value="3-OHacyl-CoA_DH_NAD-bd"/>
</dbReference>
<comment type="caution">
    <text evidence="4">The sequence shown here is derived from an EMBL/GenBank/DDBJ whole genome shotgun (WGS) entry which is preliminary data.</text>
</comment>
<dbReference type="Gene3D" id="3.40.50.720">
    <property type="entry name" value="NAD(P)-binding Rossmann-like Domain"/>
    <property type="match status" value="1"/>
</dbReference>
<evidence type="ECO:0000259" key="2">
    <source>
        <dbReference type="Pfam" id="PF00725"/>
    </source>
</evidence>
<reference evidence="4" key="2">
    <citation type="journal article" date="2014" name="ISME J.">
        <title>Microbial stratification in low pH oxic and suboxic macroscopic growths along an acid mine drainage.</title>
        <authorList>
            <person name="Mendez-Garcia C."/>
            <person name="Mesa V."/>
            <person name="Sprenger R.R."/>
            <person name="Richter M."/>
            <person name="Diez M.S."/>
            <person name="Solano J."/>
            <person name="Bargiela R."/>
            <person name="Golyshina O.V."/>
            <person name="Manteca A."/>
            <person name="Ramos J.L."/>
            <person name="Gallego J.R."/>
            <person name="Llorente I."/>
            <person name="Martins Dos Santos V.A."/>
            <person name="Jensen O.N."/>
            <person name="Pelaez A.I."/>
            <person name="Sanchez J."/>
            <person name="Ferrer M."/>
        </authorList>
    </citation>
    <scope>NUCLEOTIDE SEQUENCE</scope>
</reference>
<proteinExistence type="predicted"/>
<reference evidence="4" key="1">
    <citation type="submission" date="2013-08" db="EMBL/GenBank/DDBJ databases">
        <authorList>
            <person name="Mendez C."/>
            <person name="Richter M."/>
            <person name="Ferrer M."/>
            <person name="Sanchez J."/>
        </authorList>
    </citation>
    <scope>NUCLEOTIDE SEQUENCE</scope>
</reference>
<name>T1D7W4_9ZZZZ</name>
<dbReference type="GO" id="GO:0016616">
    <property type="term" value="F:oxidoreductase activity, acting on the CH-OH group of donors, NAD or NADP as acceptor"/>
    <property type="evidence" value="ECO:0007669"/>
    <property type="project" value="InterPro"/>
</dbReference>
<dbReference type="FunFam" id="3.40.50.720:FF:000009">
    <property type="entry name" value="Fatty oxidation complex, alpha subunit"/>
    <property type="match status" value="1"/>
</dbReference>
<feature type="domain" description="3-hydroxyacyl-CoA dehydrogenase NAD binding" evidence="3">
    <location>
        <begin position="3"/>
        <end position="178"/>
    </location>
</feature>
<dbReference type="InterPro" id="IPR022694">
    <property type="entry name" value="3-OHacyl-CoA_DH"/>
</dbReference>
<dbReference type="AlphaFoldDB" id="T1D7W4"/>
<gene>
    <name evidence="4" type="ORF">B1B_01028</name>
</gene>
<accession>T1D7W4</accession>
<protein>
    <submittedName>
        <fullName evidence="4">3-hydroxybutyryl-CoA dehydrogenase</fullName>
    </submittedName>
</protein>